<keyword evidence="2" id="KW-1185">Reference proteome</keyword>
<name>A0A371JAY1_9FIRM</name>
<evidence type="ECO:0000313" key="2">
    <source>
        <dbReference type="Proteomes" id="UP000216411"/>
    </source>
</evidence>
<accession>A0A371JAY1</accession>
<protein>
    <submittedName>
        <fullName evidence="1">DUF885 domain-containing protein</fullName>
    </submittedName>
</protein>
<gene>
    <name evidence="1" type="ORF">CG710_017410</name>
</gene>
<dbReference type="OrthoDB" id="9760040at2"/>
<dbReference type="RefSeq" id="WP_094376971.1">
    <property type="nucleotide sequence ID" value="NZ_NOKA02000057.1"/>
</dbReference>
<sequence length="593" mass="68138">MFYKIKKHLGIICCLLFAIATVFYFTSIKSVLYQTSNIESSQASFQLFTDELFKSEVTSNTLILHYTLENPEKYNIDNYPITFGNISEDSFHEADLKIKENLKALETFDYEMLSSGQQLTYDILHDYYQRSLEQSDLIYYSEALSPTTGTQAQLPILMAEYTFNNEQDILNYLTLLAQMDDYYTSIINFEKEKSKQGLFMASDAAHEVISQCSDFINDPENNFLISTFNTRVDSLDGISDTTKNNYKLQNKSILYSHVIPAYKILIKGLSSLEDSCTNEQGLCYFENGQKYYEYLVKNNTGSSKSIFELKKLLNTYMKNDLKQLAQIATDNPSILATSDTYSFDLSDPNTILEDLKSKITTDFPEPPNADYTVKYIDSSLSKHLSPAFYLTPPIDNITNNSIYINPDSNYSKIDLYTTLAHEGYPGHLYQNIYFNANNSDLIRKLLNYGGYTEGWATYVEMYSYQLTNIDSNLSKFLQLNNAITLYLYANMDIGINYNGWSLKDTSDYLSNYGISDENAVSKVYCAIISEPTNYLKYCIGYLEFMELKKTAEKELGSNFQLKDFHEFILDTGPAPFYIIDKYMNTWMKELAKS</sequence>
<dbReference type="Proteomes" id="UP000216411">
    <property type="component" value="Unassembled WGS sequence"/>
</dbReference>
<dbReference type="PANTHER" id="PTHR33361:SF2">
    <property type="entry name" value="DUF885 DOMAIN-CONTAINING PROTEIN"/>
    <property type="match status" value="1"/>
</dbReference>
<evidence type="ECO:0000313" key="1">
    <source>
        <dbReference type="EMBL" id="RDY29912.1"/>
    </source>
</evidence>
<comment type="caution">
    <text evidence="1">The sequence shown here is derived from an EMBL/GenBank/DDBJ whole genome shotgun (WGS) entry which is preliminary data.</text>
</comment>
<dbReference type="AlphaFoldDB" id="A0A371JAY1"/>
<dbReference type="InterPro" id="IPR010281">
    <property type="entry name" value="DUF885"/>
</dbReference>
<dbReference type="EMBL" id="NOKA02000057">
    <property type="protein sequence ID" value="RDY29912.1"/>
    <property type="molecule type" value="Genomic_DNA"/>
</dbReference>
<dbReference type="Pfam" id="PF05960">
    <property type="entry name" value="DUF885"/>
    <property type="match status" value="1"/>
</dbReference>
<proteinExistence type="predicted"/>
<dbReference type="PANTHER" id="PTHR33361">
    <property type="entry name" value="GLR0591 PROTEIN"/>
    <property type="match status" value="1"/>
</dbReference>
<reference evidence="1 2" key="1">
    <citation type="journal article" date="2017" name="Genome Announc.">
        <title>Draft Genome Sequence of a Sporulating and Motile Strain of Lachnotalea glycerini Isolated from Water in Quebec City, Canada.</title>
        <authorList>
            <person name="Maheux A.F."/>
            <person name="Boudreau D.K."/>
            <person name="Berube E."/>
            <person name="Boissinot M."/>
            <person name="Raymond F."/>
            <person name="Brodeur S."/>
            <person name="Corbeil J."/>
            <person name="Isabel S."/>
            <person name="Omar R.F."/>
            <person name="Bergeron M.G."/>
        </authorList>
    </citation>
    <scope>NUCLEOTIDE SEQUENCE [LARGE SCALE GENOMIC DNA]</scope>
    <source>
        <strain evidence="1 2">CCRI-19302</strain>
    </source>
</reference>
<organism evidence="1 2">
    <name type="scientific">Lachnotalea glycerini</name>
    <dbReference type="NCBI Taxonomy" id="1763509"/>
    <lineage>
        <taxon>Bacteria</taxon>
        <taxon>Bacillati</taxon>
        <taxon>Bacillota</taxon>
        <taxon>Clostridia</taxon>
        <taxon>Lachnospirales</taxon>
        <taxon>Lachnospiraceae</taxon>
        <taxon>Lachnotalea</taxon>
    </lineage>
</organism>